<dbReference type="EMBL" id="MF467280">
    <property type="protein sequence ID" value="ATI21093.1"/>
    <property type="molecule type" value="Genomic_DNA"/>
</dbReference>
<evidence type="ECO:0000313" key="2">
    <source>
        <dbReference type="Proteomes" id="UP000318778"/>
    </source>
</evidence>
<proteinExistence type="predicted"/>
<dbReference type="Proteomes" id="UP000318778">
    <property type="component" value="Segment"/>
</dbReference>
<accession>A0A2C9DSW0</accession>
<keyword evidence="2" id="KW-1185">Reference proteome</keyword>
<protein>
    <submittedName>
        <fullName evidence="1">Uncharacterized protein</fullName>
    </submittedName>
</protein>
<sequence length="249" mass="26905">MGMRWKLPFLTILSLLLPLVTGEFERVLTTSVQHLTMRVPVSVSSDPTIDQNRIYWLVIGGGGTAEQKLSESECRELGTVPNTVMVGGPYPSALFVGRGFSVTLPPNPSRRGRCFGWGKKEGSLTEPIFNLPLTGTRYIYMTDRPLAALTRGEGGLLVCSIQCGGLCLVSWVITGATVTLSATGPDRECKCSQSIGTVPGPTQVDRQGTERFQVIVTQQTGTAHCHITFPCLNDEVNGCTYILSTNLHG</sequence>
<reference evidence="1" key="1">
    <citation type="journal article" date="2017" name="Virus Res.">
        <title>Complete genomic characterisation of two novel poxviruses (WKPV and EKPV) from western and eastern grey kangaroos.</title>
        <authorList>
            <person name="Bennett M."/>
            <person name="Tu S.L."/>
            <person name="Upton C."/>
            <person name="McArtor C."/>
            <person name="Gillett A."/>
            <person name="Laird T."/>
            <person name="O'Dea M."/>
        </authorList>
    </citation>
    <scope>NUCLEOTIDE SEQUENCE [LARGE SCALE GENOMIC DNA]</scope>
    <source>
        <strain evidence="1">Western Australia</strain>
    </source>
</reference>
<organism evidence="1">
    <name type="scientific">Western grey kangaroopox virus</name>
    <dbReference type="NCBI Taxonomy" id="1566307"/>
    <lineage>
        <taxon>Viruses</taxon>
        <taxon>Varidnaviria</taxon>
        <taxon>Bamfordvirae</taxon>
        <taxon>Nucleocytoviricota</taxon>
        <taxon>Pokkesviricetes</taxon>
        <taxon>Chitovirales</taxon>
        <taxon>Poxviridae</taxon>
        <taxon>Chordopoxvirinae</taxon>
        <taxon>Macropopoxvirus</taxon>
        <taxon>Macropopoxvirus mfuliginosuspox</taxon>
        <taxon>Western kangaroopox virus</taxon>
    </lineage>
</organism>
<name>A0A2C9DSW0_9POXV</name>
<evidence type="ECO:0000313" key="1">
    <source>
        <dbReference type="EMBL" id="ATI21093.1"/>
    </source>
</evidence>